<feature type="domain" description="Mechanosensitive ion channel MscS C-terminal" evidence="9">
    <location>
        <begin position="187"/>
        <end position="268"/>
    </location>
</feature>
<feature type="transmembrane region" description="Helical" evidence="7">
    <location>
        <begin position="26"/>
        <end position="45"/>
    </location>
</feature>
<dbReference type="Pfam" id="PF21088">
    <property type="entry name" value="MS_channel_1st"/>
    <property type="match status" value="1"/>
</dbReference>
<dbReference type="RefSeq" id="WP_072318374.1">
    <property type="nucleotide sequence ID" value="NZ_FPJE01000019.1"/>
</dbReference>
<evidence type="ECO:0000256" key="5">
    <source>
        <dbReference type="ARBA" id="ARBA00022989"/>
    </source>
</evidence>
<dbReference type="InterPro" id="IPR010920">
    <property type="entry name" value="LSM_dom_sf"/>
</dbReference>
<accession>A0A1K1R588</accession>
<keyword evidence="4 7" id="KW-0812">Transmembrane</keyword>
<comment type="similarity">
    <text evidence="2">Belongs to the MscS (TC 1.A.23) family.</text>
</comment>
<dbReference type="AlphaFoldDB" id="A0A1K1R588"/>
<dbReference type="OrthoDB" id="9809206at2"/>
<comment type="subcellular location">
    <subcellularLocation>
        <location evidence="1">Cell membrane</location>
        <topology evidence="1">Multi-pass membrane protein</topology>
    </subcellularLocation>
</comment>
<dbReference type="InterPro" id="IPR011066">
    <property type="entry name" value="MscS_channel_C_sf"/>
</dbReference>
<dbReference type="InterPro" id="IPR023408">
    <property type="entry name" value="MscS_beta-dom_sf"/>
</dbReference>
<feature type="transmembrane region" description="Helical" evidence="7">
    <location>
        <begin position="65"/>
        <end position="84"/>
    </location>
</feature>
<evidence type="ECO:0000256" key="6">
    <source>
        <dbReference type="ARBA" id="ARBA00023136"/>
    </source>
</evidence>
<dbReference type="Gene3D" id="1.10.287.1260">
    <property type="match status" value="1"/>
</dbReference>
<evidence type="ECO:0000259" key="10">
    <source>
        <dbReference type="Pfam" id="PF21088"/>
    </source>
</evidence>
<organism evidence="11 12">
    <name type="scientific">Sinomicrobium oceani</name>
    <dbReference type="NCBI Taxonomy" id="1150368"/>
    <lineage>
        <taxon>Bacteria</taxon>
        <taxon>Pseudomonadati</taxon>
        <taxon>Bacteroidota</taxon>
        <taxon>Flavobacteriia</taxon>
        <taxon>Flavobacteriales</taxon>
        <taxon>Flavobacteriaceae</taxon>
        <taxon>Sinomicrobium</taxon>
    </lineage>
</organism>
<dbReference type="Pfam" id="PF21082">
    <property type="entry name" value="MS_channel_3rd"/>
    <property type="match status" value="1"/>
</dbReference>
<dbReference type="InterPro" id="IPR049142">
    <property type="entry name" value="MS_channel_1st"/>
</dbReference>
<dbReference type="InterPro" id="IPR011014">
    <property type="entry name" value="MscS_channel_TM-2"/>
</dbReference>
<dbReference type="EMBL" id="FPJE01000019">
    <property type="protein sequence ID" value="SFW67311.1"/>
    <property type="molecule type" value="Genomic_DNA"/>
</dbReference>
<sequence>MNEIVNTINDILAVKIYSPKDSPVDITIGVLVAVIIALLVTNLVLKLIRKLITRKYTTADKNKFFSIFQFVKYIVYVLVIIFTLDTSGVNITVLLTPLAALAVGLGFALQQLFQDIMSGILIITDKSLHVGDIIEVDDKIGRVVSINLRTTRVETRGGRMLIVPNHKFMSDPLFNWTQNGNTIRDDVKVGVAYGSDVKLVEKLLLQCAYEHSNILEFPEPFVLFENFGDSSLDFGVYFYIPDGFPAPRVRSEVRFEIDKKFRQNNISIPFPQRDLHIIPGEKQE</sequence>
<evidence type="ECO:0000256" key="7">
    <source>
        <dbReference type="SAM" id="Phobius"/>
    </source>
</evidence>
<evidence type="ECO:0000256" key="1">
    <source>
        <dbReference type="ARBA" id="ARBA00004651"/>
    </source>
</evidence>
<evidence type="ECO:0000313" key="12">
    <source>
        <dbReference type="Proteomes" id="UP000182248"/>
    </source>
</evidence>
<evidence type="ECO:0000313" key="11">
    <source>
        <dbReference type="EMBL" id="SFW67311.1"/>
    </source>
</evidence>
<dbReference type="Pfam" id="PF00924">
    <property type="entry name" value="MS_channel_2nd"/>
    <property type="match status" value="1"/>
</dbReference>
<keyword evidence="12" id="KW-1185">Reference proteome</keyword>
<protein>
    <submittedName>
        <fullName evidence="11">Mechanosensitive ion channel</fullName>
    </submittedName>
</protein>
<keyword evidence="6 7" id="KW-0472">Membrane</keyword>
<dbReference type="Gene3D" id="3.30.70.100">
    <property type="match status" value="1"/>
</dbReference>
<dbReference type="SUPFAM" id="SSF82689">
    <property type="entry name" value="Mechanosensitive channel protein MscS (YggB), C-terminal domain"/>
    <property type="match status" value="1"/>
</dbReference>
<dbReference type="InterPro" id="IPR052702">
    <property type="entry name" value="MscS-like_channel"/>
</dbReference>
<dbReference type="Proteomes" id="UP000182248">
    <property type="component" value="Unassembled WGS sequence"/>
</dbReference>
<keyword evidence="5 7" id="KW-1133">Transmembrane helix</keyword>
<dbReference type="SUPFAM" id="SSF82861">
    <property type="entry name" value="Mechanosensitive channel protein MscS (YggB), transmembrane region"/>
    <property type="match status" value="1"/>
</dbReference>
<feature type="transmembrane region" description="Helical" evidence="7">
    <location>
        <begin position="90"/>
        <end position="109"/>
    </location>
</feature>
<dbReference type="GO" id="GO:0005886">
    <property type="term" value="C:plasma membrane"/>
    <property type="evidence" value="ECO:0007669"/>
    <property type="project" value="UniProtKB-SubCell"/>
</dbReference>
<dbReference type="Gene3D" id="2.30.30.60">
    <property type="match status" value="1"/>
</dbReference>
<evidence type="ECO:0000256" key="2">
    <source>
        <dbReference type="ARBA" id="ARBA00008017"/>
    </source>
</evidence>
<dbReference type="STRING" id="1150368.SAMN02927921_03185"/>
<dbReference type="SUPFAM" id="SSF50182">
    <property type="entry name" value="Sm-like ribonucleoproteins"/>
    <property type="match status" value="1"/>
</dbReference>
<dbReference type="PANTHER" id="PTHR30347:SF1">
    <property type="entry name" value="MECHANOSENSITIVE CHANNEL MSCK"/>
    <property type="match status" value="1"/>
</dbReference>
<proteinExistence type="inferred from homology"/>
<gene>
    <name evidence="11" type="ORF">SAMN02927921_03185</name>
</gene>
<name>A0A1K1R588_9FLAO</name>
<dbReference type="GO" id="GO:0008381">
    <property type="term" value="F:mechanosensitive monoatomic ion channel activity"/>
    <property type="evidence" value="ECO:0007669"/>
    <property type="project" value="UniProtKB-ARBA"/>
</dbReference>
<dbReference type="InterPro" id="IPR049278">
    <property type="entry name" value="MS_channel_C"/>
</dbReference>
<feature type="domain" description="Mechanosensitive ion channel transmembrane helices 2/3" evidence="10">
    <location>
        <begin position="70"/>
        <end position="110"/>
    </location>
</feature>
<evidence type="ECO:0000259" key="9">
    <source>
        <dbReference type="Pfam" id="PF21082"/>
    </source>
</evidence>
<evidence type="ECO:0000259" key="8">
    <source>
        <dbReference type="Pfam" id="PF00924"/>
    </source>
</evidence>
<reference evidence="11 12" key="1">
    <citation type="submission" date="2016-11" db="EMBL/GenBank/DDBJ databases">
        <authorList>
            <person name="Jaros S."/>
            <person name="Januszkiewicz K."/>
            <person name="Wedrychowicz H."/>
        </authorList>
    </citation>
    <scope>NUCLEOTIDE SEQUENCE [LARGE SCALE GENOMIC DNA]</scope>
    <source>
        <strain evidence="11 12">CGMCC 1.12145</strain>
    </source>
</reference>
<keyword evidence="3" id="KW-1003">Cell membrane</keyword>
<dbReference type="PANTHER" id="PTHR30347">
    <property type="entry name" value="POTASSIUM CHANNEL RELATED"/>
    <property type="match status" value="1"/>
</dbReference>
<evidence type="ECO:0000256" key="3">
    <source>
        <dbReference type="ARBA" id="ARBA00022475"/>
    </source>
</evidence>
<evidence type="ECO:0000256" key="4">
    <source>
        <dbReference type="ARBA" id="ARBA00022692"/>
    </source>
</evidence>
<dbReference type="InterPro" id="IPR006685">
    <property type="entry name" value="MscS_channel_2nd"/>
</dbReference>
<feature type="domain" description="Mechanosensitive ion channel MscS" evidence="8">
    <location>
        <begin position="112"/>
        <end position="177"/>
    </location>
</feature>